<dbReference type="Proteomes" id="UP001556692">
    <property type="component" value="Unassembled WGS sequence"/>
</dbReference>
<sequence length="173" mass="19711">MPLTNAERQKRHYERRKEMQKRAPDLVRAFAARPFYEFYGESGDAMSFETALDIAGIEPPSFDDDSGPASFSGEIERGDPGNETYHGQAKSIGRAEVMVGTLMSAAAELAGIINAYKVDAIEREEERLHALADGSTPDKRREILEELVRLNRMRDRLKKRVRWELPQWELKGE</sequence>
<evidence type="ECO:0000256" key="1">
    <source>
        <dbReference type="SAM" id="MobiDB-lite"/>
    </source>
</evidence>
<name>A0ABV3SP37_9HYPH</name>
<proteinExistence type="predicted"/>
<feature type="region of interest" description="Disordered" evidence="1">
    <location>
        <begin position="1"/>
        <end position="21"/>
    </location>
</feature>
<comment type="caution">
    <text evidence="2">The sequence shown here is derived from an EMBL/GenBank/DDBJ whole genome shotgun (WGS) entry which is preliminary data.</text>
</comment>
<dbReference type="EMBL" id="JBDPGJ010000005">
    <property type="protein sequence ID" value="MEX0408551.1"/>
    <property type="molecule type" value="Genomic_DNA"/>
</dbReference>
<gene>
    <name evidence="2" type="ORF">ABGN05_23095</name>
</gene>
<accession>A0ABV3SP37</accession>
<keyword evidence="3" id="KW-1185">Reference proteome</keyword>
<organism evidence="2 3">
    <name type="scientific">Aquibium pacificus</name>
    <dbReference type="NCBI Taxonomy" id="3153579"/>
    <lineage>
        <taxon>Bacteria</taxon>
        <taxon>Pseudomonadati</taxon>
        <taxon>Pseudomonadota</taxon>
        <taxon>Alphaproteobacteria</taxon>
        <taxon>Hyphomicrobiales</taxon>
        <taxon>Phyllobacteriaceae</taxon>
        <taxon>Aquibium</taxon>
    </lineage>
</organism>
<evidence type="ECO:0000313" key="3">
    <source>
        <dbReference type="Proteomes" id="UP001556692"/>
    </source>
</evidence>
<dbReference type="RefSeq" id="WP_367956412.1">
    <property type="nucleotide sequence ID" value="NZ_JBDPGJ010000005.1"/>
</dbReference>
<protein>
    <submittedName>
        <fullName evidence="2">Uncharacterized protein</fullName>
    </submittedName>
</protein>
<reference evidence="2 3" key="1">
    <citation type="submission" date="2024-05" db="EMBL/GenBank/DDBJ databases">
        <authorList>
            <person name="Jiang F."/>
        </authorList>
    </citation>
    <scope>NUCLEOTIDE SEQUENCE [LARGE SCALE GENOMIC DNA]</scope>
    <source>
        <strain evidence="2 3">LZ166</strain>
    </source>
</reference>
<evidence type="ECO:0000313" key="2">
    <source>
        <dbReference type="EMBL" id="MEX0408551.1"/>
    </source>
</evidence>
<feature type="region of interest" description="Disordered" evidence="1">
    <location>
        <begin position="61"/>
        <end position="87"/>
    </location>
</feature>